<dbReference type="PANTHER" id="PTHR12346">
    <property type="entry name" value="SIN3B-RELATED"/>
    <property type="match status" value="1"/>
</dbReference>
<gene>
    <name evidence="7" type="ORF">TRITD_1Bv1G223340</name>
</gene>
<dbReference type="InterPro" id="IPR013194">
    <property type="entry name" value="HDAC_interact_dom"/>
</dbReference>
<dbReference type="Pfam" id="PF02671">
    <property type="entry name" value="PAH"/>
    <property type="match status" value="1"/>
</dbReference>
<dbReference type="InterPro" id="IPR003822">
    <property type="entry name" value="PAH"/>
</dbReference>
<dbReference type="SMART" id="SM00761">
    <property type="entry name" value="HDAC_interact"/>
    <property type="match status" value="1"/>
</dbReference>
<dbReference type="PANTHER" id="PTHR12346:SF25">
    <property type="entry name" value="OS05G0588700 PROTEIN"/>
    <property type="match status" value="1"/>
</dbReference>
<sequence>MASSDEADDDNYGYKTGKKGYTVETVQCLLFARDNLPSDVYRKFVKAMTEVWKNRADPDGEIRNICPENCIGTALKLFQGWATVKQSFLNFIEGRSPVEGNGNADPDVEAVVFNPLIQKPMDFLSRLKACPNMSDDHYAAFLKIMQEYFRDRTMTPRKVYKKVRRCMRDCPELLEEFVDNFLPADLKAFVKVKANDNHRSDGIHTKEGYGELPHTEEDEEDKVKPLPDWNSSKAQELPPEVDPKKLERACTPSYYLLPDNLTLHSSYWTNLGRSILNDTLVCSVSGMESSKHKTINGYETNILYCEEDMFESDMLLHRFRATADLIANLQTRAGSRLKISEHLTPLHRRCIEKLYDDDPELDDLLESQNTSSVLAVLLSRLKQKVEDLSEARSYLHKAHSQVIAKNYYRSLDHRGLSFKQLDAKRMSQKALLAEANEINKTNSNAGDKNADTDMRNAGDKYADTAMSNAGDKYADTDMHKDISSILSAACASEEKQVMNWAKIVHPFLSAHCLWPSSKETVAPAKACEHCRTSKDFLSSIPDALPATKLPSSSKRGEFLKKNSNDLSSSHDGFGQDIEGDFVPEPEIIESDVMPGAGKEPISCDVATSGMDGLSSHCRIVDTSEPSTCDHGNKHESRQHSKTSTKLRGVKGGTCCFLIVLRRLYQILYERLQTARGLCADYLLYAEFKEKIIKLHAHCIDNSSFEDFCLQFLGPKSVELFTLDIVINRVIKQLCIIYSRDQDNSLFQFLENFGRPVLPKPVFRHQNFPNNPSNGLPKYDQEEQEKTLADTEKLPRHFERRKKRKLENSATSSSAWSSSQLGAVTKTHG</sequence>
<keyword evidence="3 4" id="KW-0539">Nucleus</keyword>
<evidence type="ECO:0000256" key="1">
    <source>
        <dbReference type="ARBA" id="ARBA00004123"/>
    </source>
</evidence>
<dbReference type="PROSITE" id="PS51477">
    <property type="entry name" value="PAH"/>
    <property type="match status" value="1"/>
</dbReference>
<dbReference type="Gene3D" id="1.20.1160.11">
    <property type="entry name" value="Paired amphipathic helix"/>
    <property type="match status" value="1"/>
</dbReference>
<organism evidence="7 8">
    <name type="scientific">Triticum turgidum subsp. durum</name>
    <name type="common">Durum wheat</name>
    <name type="synonym">Triticum durum</name>
    <dbReference type="NCBI Taxonomy" id="4567"/>
    <lineage>
        <taxon>Eukaryota</taxon>
        <taxon>Viridiplantae</taxon>
        <taxon>Streptophyta</taxon>
        <taxon>Embryophyta</taxon>
        <taxon>Tracheophyta</taxon>
        <taxon>Spermatophyta</taxon>
        <taxon>Magnoliopsida</taxon>
        <taxon>Liliopsida</taxon>
        <taxon>Poales</taxon>
        <taxon>Poaceae</taxon>
        <taxon>BOP clade</taxon>
        <taxon>Pooideae</taxon>
        <taxon>Triticodae</taxon>
        <taxon>Triticeae</taxon>
        <taxon>Triticinae</taxon>
        <taxon>Triticum</taxon>
    </lineage>
</organism>
<dbReference type="Proteomes" id="UP000324705">
    <property type="component" value="Chromosome 1B"/>
</dbReference>
<feature type="compositionally biased region" description="Low complexity" evidence="5">
    <location>
        <begin position="808"/>
        <end position="818"/>
    </location>
</feature>
<evidence type="ECO:0000256" key="4">
    <source>
        <dbReference type="PROSITE-ProRule" id="PRU00810"/>
    </source>
</evidence>
<evidence type="ECO:0000313" key="7">
    <source>
        <dbReference type="EMBL" id="VAH23648.1"/>
    </source>
</evidence>
<dbReference type="InterPro" id="IPR039774">
    <property type="entry name" value="Sin3-like"/>
</dbReference>
<dbReference type="GO" id="GO:0000118">
    <property type="term" value="C:histone deacetylase complex"/>
    <property type="evidence" value="ECO:0007669"/>
    <property type="project" value="TreeGrafter"/>
</dbReference>
<reference evidence="7 8" key="1">
    <citation type="submission" date="2017-09" db="EMBL/GenBank/DDBJ databases">
        <authorList>
            <consortium name="International Durum Wheat Genome Sequencing Consortium (IDWGSC)"/>
            <person name="Milanesi L."/>
        </authorList>
    </citation>
    <scope>NUCLEOTIDE SEQUENCE [LARGE SCALE GENOMIC DNA]</scope>
    <source>
        <strain evidence="8">cv. Svevo</strain>
    </source>
</reference>
<dbReference type="SUPFAM" id="SSF47762">
    <property type="entry name" value="PAH2 domain"/>
    <property type="match status" value="1"/>
</dbReference>
<dbReference type="OMA" id="CKSIIAD"/>
<comment type="subcellular location">
    <subcellularLocation>
        <location evidence="1 4">Nucleus</location>
    </subcellularLocation>
</comment>
<dbReference type="GO" id="GO:0000785">
    <property type="term" value="C:chromatin"/>
    <property type="evidence" value="ECO:0007669"/>
    <property type="project" value="TreeGrafter"/>
</dbReference>
<dbReference type="Gramene" id="TRITD1Bv1G223340.2">
    <property type="protein sequence ID" value="TRITD1Bv1G223340.2"/>
    <property type="gene ID" value="TRITD1Bv1G223340"/>
</dbReference>
<keyword evidence="8" id="KW-1185">Reference proteome</keyword>
<dbReference type="AlphaFoldDB" id="A0A9R0VF31"/>
<feature type="compositionally biased region" description="Basic and acidic residues" evidence="5">
    <location>
        <begin position="778"/>
        <end position="796"/>
    </location>
</feature>
<accession>A0A9R0VF31</accession>
<keyword evidence="2" id="KW-0678">Repressor</keyword>
<evidence type="ECO:0000256" key="5">
    <source>
        <dbReference type="SAM" id="MobiDB-lite"/>
    </source>
</evidence>
<evidence type="ECO:0000259" key="6">
    <source>
        <dbReference type="SMART" id="SM00761"/>
    </source>
</evidence>
<feature type="domain" description="Histone deacetylase interacting" evidence="6">
    <location>
        <begin position="246"/>
        <end position="344"/>
    </location>
</feature>
<feature type="compositionally biased region" description="Basic and acidic residues" evidence="5">
    <location>
        <begin position="200"/>
        <end position="225"/>
    </location>
</feature>
<feature type="region of interest" description="Disordered" evidence="5">
    <location>
        <begin position="200"/>
        <end position="241"/>
    </location>
</feature>
<feature type="region of interest" description="Disordered" evidence="5">
    <location>
        <begin position="767"/>
        <end position="828"/>
    </location>
</feature>
<dbReference type="GO" id="GO:0000122">
    <property type="term" value="P:negative regulation of transcription by RNA polymerase II"/>
    <property type="evidence" value="ECO:0007669"/>
    <property type="project" value="TreeGrafter"/>
</dbReference>
<dbReference type="InterPro" id="IPR036600">
    <property type="entry name" value="PAH_sf"/>
</dbReference>
<proteinExistence type="predicted"/>
<protein>
    <recommendedName>
        <fullName evidence="6">Histone deacetylase interacting domain-containing protein</fullName>
    </recommendedName>
</protein>
<dbReference type="Pfam" id="PF08295">
    <property type="entry name" value="Sin3_corepress"/>
    <property type="match status" value="1"/>
</dbReference>
<name>A0A9R0VF31_TRITD</name>
<dbReference type="GO" id="GO:0003714">
    <property type="term" value="F:transcription corepressor activity"/>
    <property type="evidence" value="ECO:0007669"/>
    <property type="project" value="InterPro"/>
</dbReference>
<evidence type="ECO:0000256" key="3">
    <source>
        <dbReference type="ARBA" id="ARBA00023242"/>
    </source>
</evidence>
<evidence type="ECO:0000256" key="2">
    <source>
        <dbReference type="ARBA" id="ARBA00022491"/>
    </source>
</evidence>
<dbReference type="EMBL" id="LT934112">
    <property type="protein sequence ID" value="VAH23648.1"/>
    <property type="molecule type" value="Genomic_DNA"/>
</dbReference>
<evidence type="ECO:0000313" key="8">
    <source>
        <dbReference type="Proteomes" id="UP000324705"/>
    </source>
</evidence>